<evidence type="ECO:0000313" key="1">
    <source>
        <dbReference type="EMBL" id="PGS68499.1"/>
    </source>
</evidence>
<dbReference type="Proteomes" id="UP000224203">
    <property type="component" value="Unassembled WGS sequence"/>
</dbReference>
<dbReference type="AlphaFoldDB" id="A0A9X7CJC3"/>
<organism evidence="1 2">
    <name type="scientific">Bacillus cereus</name>
    <dbReference type="NCBI Taxonomy" id="1396"/>
    <lineage>
        <taxon>Bacteria</taxon>
        <taxon>Bacillati</taxon>
        <taxon>Bacillota</taxon>
        <taxon>Bacilli</taxon>
        <taxon>Bacillales</taxon>
        <taxon>Bacillaceae</taxon>
        <taxon>Bacillus</taxon>
        <taxon>Bacillus cereus group</taxon>
    </lineage>
</organism>
<dbReference type="EMBL" id="NULI01000181">
    <property type="protein sequence ID" value="PGS68499.1"/>
    <property type="molecule type" value="Genomic_DNA"/>
</dbReference>
<accession>A0A9X7CJC3</accession>
<comment type="caution">
    <text evidence="1">The sequence shown here is derived from an EMBL/GenBank/DDBJ whole genome shotgun (WGS) entry which is preliminary data.</text>
</comment>
<name>A0A9X7CJC3_BACCE</name>
<proteinExistence type="predicted"/>
<reference evidence="1 2" key="1">
    <citation type="submission" date="2017-09" db="EMBL/GenBank/DDBJ databases">
        <title>Large-scale bioinformatics analysis of Bacillus genomes uncovers conserved roles of natural products in bacterial physiology.</title>
        <authorList>
            <consortium name="Agbiome Team Llc"/>
            <person name="Bleich R.M."/>
            <person name="Grubbs K.J."/>
            <person name="Santa Maria K.C."/>
            <person name="Allen S.E."/>
            <person name="Farag S."/>
            <person name="Shank E.A."/>
            <person name="Bowers A."/>
        </authorList>
    </citation>
    <scope>NUCLEOTIDE SEQUENCE [LARGE SCALE GENOMIC DNA]</scope>
    <source>
        <strain evidence="1 2">AFS041711</strain>
    </source>
</reference>
<evidence type="ECO:0000313" key="2">
    <source>
        <dbReference type="Proteomes" id="UP000224203"/>
    </source>
</evidence>
<sequence length="70" mass="8256">MRHAIDNGLRKGIKTKDVIEIYKDCWIHQMPTYKVMKKYNVSRNAVQSIKYKKSYKNILSKVKVTIKIAV</sequence>
<dbReference type="RefSeq" id="WP_098783542.1">
    <property type="nucleotide sequence ID" value="NZ_NULI01000181.1"/>
</dbReference>
<protein>
    <submittedName>
        <fullName evidence="1">Uncharacterized protein</fullName>
    </submittedName>
</protein>
<gene>
    <name evidence="1" type="ORF">COC69_26795</name>
</gene>